<accession>A0ABU8LNI4</accession>
<dbReference type="Pfam" id="PF12028">
    <property type="entry name" value="DUF3515"/>
    <property type="match status" value="1"/>
</dbReference>
<comment type="caution">
    <text evidence="2">The sequence shown here is derived from an EMBL/GenBank/DDBJ whole genome shotgun (WGS) entry which is preliminary data.</text>
</comment>
<dbReference type="RefSeq" id="WP_337321920.1">
    <property type="nucleotide sequence ID" value="NZ_JBBDGN010000019.1"/>
</dbReference>
<organism evidence="2 3">
    <name type="scientific">Microbacterium istanbulense</name>
    <dbReference type="NCBI Taxonomy" id="3122049"/>
    <lineage>
        <taxon>Bacteria</taxon>
        <taxon>Bacillati</taxon>
        <taxon>Actinomycetota</taxon>
        <taxon>Actinomycetes</taxon>
        <taxon>Micrococcales</taxon>
        <taxon>Microbacteriaceae</taxon>
        <taxon>Microbacterium</taxon>
    </lineage>
</organism>
<dbReference type="EMBL" id="JBBDGN010000019">
    <property type="protein sequence ID" value="MEJ1092886.1"/>
    <property type="molecule type" value="Genomic_DNA"/>
</dbReference>
<dbReference type="Proteomes" id="UP001366085">
    <property type="component" value="Unassembled WGS sequence"/>
</dbReference>
<dbReference type="InterPro" id="IPR021903">
    <property type="entry name" value="DUF3515"/>
</dbReference>
<keyword evidence="1" id="KW-0732">Signal</keyword>
<keyword evidence="3" id="KW-1185">Reference proteome</keyword>
<reference evidence="2 3" key="1">
    <citation type="submission" date="2024-02" db="EMBL/GenBank/DDBJ databases">
        <authorList>
            <person name="Saticioglu I.B."/>
        </authorList>
    </citation>
    <scope>NUCLEOTIDE SEQUENCE [LARGE SCALE GENOMIC DNA]</scope>
    <source>
        <strain evidence="2 3">Mu-43</strain>
    </source>
</reference>
<protein>
    <submittedName>
        <fullName evidence="2">DUF3515 family protein</fullName>
    </submittedName>
</protein>
<gene>
    <name evidence="2" type="ORF">WDU93_14455</name>
</gene>
<feature type="chain" id="PRO_5045649643" evidence="1">
    <location>
        <begin position="22"/>
        <end position="157"/>
    </location>
</feature>
<evidence type="ECO:0000256" key="1">
    <source>
        <dbReference type="SAM" id="SignalP"/>
    </source>
</evidence>
<dbReference type="PROSITE" id="PS51257">
    <property type="entry name" value="PROKAR_LIPOPROTEIN"/>
    <property type="match status" value="1"/>
</dbReference>
<name>A0ABU8LNI4_9MICO</name>
<sequence>MLRRLASVLGVLAILVLSGCAGTVHLEPADDANNPLCAEVTVRLPQAIADQERRWTDAQATGSWGDPVSVILSCGVTVPGPTAELQCVTLEGIDWLVDESEAPMMRMTTYGRDPAVQVYVDTERLSSNEVLSNPSLVSALRMIPAERACTAPNTIEG</sequence>
<evidence type="ECO:0000313" key="3">
    <source>
        <dbReference type="Proteomes" id="UP001366085"/>
    </source>
</evidence>
<evidence type="ECO:0000313" key="2">
    <source>
        <dbReference type="EMBL" id="MEJ1092886.1"/>
    </source>
</evidence>
<proteinExistence type="predicted"/>
<feature type="signal peptide" evidence="1">
    <location>
        <begin position="1"/>
        <end position="21"/>
    </location>
</feature>